<dbReference type="PROSITE" id="PS50267">
    <property type="entry name" value="NA_NEUROTRAN_SYMP_3"/>
    <property type="match status" value="1"/>
</dbReference>
<dbReference type="EMBL" id="NIBG01000014">
    <property type="protein sequence ID" value="PAB58534.1"/>
    <property type="molecule type" value="Genomic_DNA"/>
</dbReference>
<dbReference type="Pfam" id="PF00209">
    <property type="entry name" value="SNF"/>
    <property type="match status" value="2"/>
</dbReference>
<dbReference type="SUPFAM" id="SSF161070">
    <property type="entry name" value="SNF-like"/>
    <property type="match status" value="1"/>
</dbReference>
<keyword evidence="2" id="KW-0813">Transport</keyword>
<feature type="transmembrane region" description="Helical" evidence="6">
    <location>
        <begin position="166"/>
        <end position="184"/>
    </location>
</feature>
<organism evidence="7 8">
    <name type="scientific">Anaeromicrobium sediminis</name>
    <dbReference type="NCBI Taxonomy" id="1478221"/>
    <lineage>
        <taxon>Bacteria</taxon>
        <taxon>Bacillati</taxon>
        <taxon>Bacillota</taxon>
        <taxon>Clostridia</taxon>
        <taxon>Peptostreptococcales</taxon>
        <taxon>Thermotaleaceae</taxon>
        <taxon>Anaeromicrobium</taxon>
    </lineage>
</organism>
<feature type="transmembrane region" description="Helical" evidence="6">
    <location>
        <begin position="111"/>
        <end position="135"/>
    </location>
</feature>
<evidence type="ECO:0000256" key="5">
    <source>
        <dbReference type="ARBA" id="ARBA00023136"/>
    </source>
</evidence>
<name>A0A267MG24_9FIRM</name>
<feature type="transmembrane region" description="Helical" evidence="6">
    <location>
        <begin position="196"/>
        <end position="217"/>
    </location>
</feature>
<proteinExistence type="predicted"/>
<feature type="transmembrane region" description="Helical" evidence="6">
    <location>
        <begin position="58"/>
        <end position="80"/>
    </location>
</feature>
<sequence length="458" mass="49509">MKRGEYMADNHVKNVVDKNGETTNRETFNSQIGFILACIGSAVGMGNIWMFPYRVGQFGGAAFLVPYFIFVLVIGFTGVIGEMSFGRAMGTGPLGAFKKAFERRSKKNGDLLGLIPVIGSLGIAIGYAVVVGWILRFTVGAITGTVTSTVDSAAYFGEIAGEFGSLGWHFAGLAITFIIMLMGVGKGIEKANKVMMPAFFFLFIVLAIRVATLPGAIEGYKYLFVPKWEFLKDPKTWVYALGQAFFSLSLAGSGTVVYGSYLKKTEDIVACAKHVAFFDTCAAMLAALVIIPSVFAFNMDPAAGPPLMFITMPNVFKMMPMGQMFSILFFVAVLFAGISSLMNLFETPIEALQQRFNLSRGTSVAIMAIIGAGVGVMLESGDKLGAWMDVISIYVIPLGALLAGIVFFWVCGVKFAREQVQLGRGKEIGTWFEPMTKYVFCGLTIIVYILGIFYGGIG</sequence>
<reference evidence="7 8" key="1">
    <citation type="submission" date="2017-06" db="EMBL/GenBank/DDBJ databases">
        <title>Draft genome sequence of anaerobic fermentative bacterium Anaeromicrobium sediminis DY2726D isolated from West Pacific Ocean sediments.</title>
        <authorList>
            <person name="Zeng X."/>
        </authorList>
    </citation>
    <scope>NUCLEOTIDE SEQUENCE [LARGE SCALE GENOMIC DNA]</scope>
    <source>
        <strain evidence="7 8">DY2726D</strain>
    </source>
</reference>
<dbReference type="PANTHER" id="PTHR42948">
    <property type="entry name" value="TRANSPORTER"/>
    <property type="match status" value="1"/>
</dbReference>
<comment type="caution">
    <text evidence="7">The sequence shown here is derived from an EMBL/GenBank/DDBJ whole genome shotgun (WGS) entry which is preliminary data.</text>
</comment>
<evidence type="ECO:0000313" key="7">
    <source>
        <dbReference type="EMBL" id="PAB58534.1"/>
    </source>
</evidence>
<keyword evidence="4 6" id="KW-1133">Transmembrane helix</keyword>
<dbReference type="PRINTS" id="PR00176">
    <property type="entry name" value="NANEUSMPORT"/>
</dbReference>
<gene>
    <name evidence="7" type="ORF">CCE28_14610</name>
</gene>
<feature type="transmembrane region" description="Helical" evidence="6">
    <location>
        <begin position="32"/>
        <end position="52"/>
    </location>
</feature>
<feature type="transmembrane region" description="Helical" evidence="6">
    <location>
        <begin position="390"/>
        <end position="416"/>
    </location>
</feature>
<comment type="subcellular location">
    <subcellularLocation>
        <location evidence="1">Membrane</location>
        <topology evidence="1">Multi-pass membrane protein</topology>
    </subcellularLocation>
</comment>
<dbReference type="CDD" id="cd10336">
    <property type="entry name" value="SLC6sbd_Tyt1-Like"/>
    <property type="match status" value="1"/>
</dbReference>
<dbReference type="InterPro" id="IPR037272">
    <property type="entry name" value="SNS_sf"/>
</dbReference>
<dbReference type="PANTHER" id="PTHR42948:SF1">
    <property type="entry name" value="TRANSPORTER"/>
    <property type="match status" value="1"/>
</dbReference>
<keyword evidence="3 6" id="KW-0812">Transmembrane</keyword>
<dbReference type="NCBIfam" id="NF037979">
    <property type="entry name" value="Na_transp"/>
    <property type="match status" value="1"/>
</dbReference>
<evidence type="ECO:0000256" key="3">
    <source>
        <dbReference type="ARBA" id="ARBA00022692"/>
    </source>
</evidence>
<keyword evidence="5 6" id="KW-0472">Membrane</keyword>
<dbReference type="Proteomes" id="UP000216024">
    <property type="component" value="Unassembled WGS sequence"/>
</dbReference>
<accession>A0A267MG24</accession>
<dbReference type="AlphaFoldDB" id="A0A267MG24"/>
<dbReference type="GO" id="GO:0016020">
    <property type="term" value="C:membrane"/>
    <property type="evidence" value="ECO:0007669"/>
    <property type="project" value="UniProtKB-SubCell"/>
</dbReference>
<evidence type="ECO:0000256" key="4">
    <source>
        <dbReference type="ARBA" id="ARBA00022989"/>
    </source>
</evidence>
<feature type="transmembrane region" description="Helical" evidence="6">
    <location>
        <begin position="437"/>
        <end position="457"/>
    </location>
</feature>
<dbReference type="InterPro" id="IPR047218">
    <property type="entry name" value="YocR/YhdH-like"/>
</dbReference>
<keyword evidence="8" id="KW-1185">Reference proteome</keyword>
<dbReference type="InterPro" id="IPR000175">
    <property type="entry name" value="Na/ntran_symport"/>
</dbReference>
<feature type="transmembrane region" description="Helical" evidence="6">
    <location>
        <begin position="324"/>
        <end position="345"/>
    </location>
</feature>
<feature type="transmembrane region" description="Helical" evidence="6">
    <location>
        <begin position="357"/>
        <end position="378"/>
    </location>
</feature>
<evidence type="ECO:0000256" key="6">
    <source>
        <dbReference type="SAM" id="Phobius"/>
    </source>
</evidence>
<dbReference type="OrthoDB" id="9762833at2"/>
<evidence type="ECO:0000256" key="1">
    <source>
        <dbReference type="ARBA" id="ARBA00004141"/>
    </source>
</evidence>
<evidence type="ECO:0000256" key="2">
    <source>
        <dbReference type="ARBA" id="ARBA00022448"/>
    </source>
</evidence>
<feature type="transmembrane region" description="Helical" evidence="6">
    <location>
        <begin position="274"/>
        <end position="297"/>
    </location>
</feature>
<evidence type="ECO:0000313" key="8">
    <source>
        <dbReference type="Proteomes" id="UP000216024"/>
    </source>
</evidence>
<feature type="transmembrane region" description="Helical" evidence="6">
    <location>
        <begin position="237"/>
        <end position="262"/>
    </location>
</feature>
<protein>
    <submittedName>
        <fullName evidence="7">Sodium-dependent transporter</fullName>
    </submittedName>
</protein>